<name>C4ZPA9_THASP</name>
<keyword evidence="3" id="KW-1185">Reference proteome</keyword>
<organism evidence="1 3">
    <name type="scientific">Thauera aminoaromatica</name>
    <dbReference type="NCBI Taxonomy" id="164330"/>
    <lineage>
        <taxon>Bacteria</taxon>
        <taxon>Pseudomonadati</taxon>
        <taxon>Pseudomonadota</taxon>
        <taxon>Betaproteobacteria</taxon>
        <taxon>Rhodocyclales</taxon>
        <taxon>Zoogloeaceae</taxon>
        <taxon>Thauera</taxon>
    </lineage>
</organism>
<dbReference type="OrthoDB" id="8588195at2"/>
<dbReference type="STRING" id="85643.Tmz1t_1547"/>
<accession>A0A5C7T3N2</accession>
<sequence length="149" mass="17500">MRRETAYKLAGRHHDRPLPGADIHKHREIRFKPLPPGQVERAWKSLQLLKGLQLERTDDPLGIVVRYSVLDYSLESLEDALREAGFALENSLYIKLVRALVYFSEETQRHNLLSPERLIKQSNEVYIQAWDHHVHGDHDDTPLELREYK</sequence>
<proteinExistence type="predicted"/>
<dbReference type="EMBL" id="SSFD01000046">
    <property type="protein sequence ID" value="TXH90499.1"/>
    <property type="molecule type" value="Genomic_DNA"/>
</dbReference>
<gene>
    <name evidence="1" type="ordered locus">Tmz1t_1547</name>
    <name evidence="2" type="ORF">E6Q80_03425</name>
</gene>
<dbReference type="HOGENOM" id="CLU_141680_0_0_4"/>
<evidence type="ECO:0000313" key="3">
    <source>
        <dbReference type="Proteomes" id="UP000002186"/>
    </source>
</evidence>
<protein>
    <submittedName>
        <fullName evidence="1">Uncharacterized protein</fullName>
    </submittedName>
</protein>
<dbReference type="AlphaFoldDB" id="C4ZPA9"/>
<dbReference type="Proteomes" id="UP000321192">
    <property type="component" value="Unassembled WGS sequence"/>
</dbReference>
<evidence type="ECO:0000313" key="2">
    <source>
        <dbReference type="EMBL" id="TXH90499.1"/>
    </source>
</evidence>
<dbReference type="eggNOG" id="ENOG5032A39">
    <property type="taxonomic scope" value="Bacteria"/>
</dbReference>
<accession>C4ZPA9</accession>
<dbReference type="KEGG" id="tmz:Tmz1t_1547"/>
<reference evidence="3" key="1">
    <citation type="submission" date="2009-05" db="EMBL/GenBank/DDBJ databases">
        <title>Complete sequence of chromosome of Thauera sp. MZ1T.</title>
        <authorList>
            <consortium name="US DOE Joint Genome Institute"/>
            <person name="Lucas S."/>
            <person name="Copeland A."/>
            <person name="Lapidus A."/>
            <person name="Glavina del Rio T."/>
            <person name="Dalin E."/>
            <person name="Tice H."/>
            <person name="Bruce D."/>
            <person name="Goodwin L."/>
            <person name="Pitluck S."/>
            <person name="Sims D."/>
            <person name="Brettin T."/>
            <person name="Detter J.C."/>
            <person name="Han C."/>
            <person name="Larimer F."/>
            <person name="Land M."/>
            <person name="Hauser L."/>
            <person name="Kyrpides N."/>
            <person name="Mikhailova N."/>
            <person name="Sayler G.S."/>
        </authorList>
    </citation>
    <scope>NUCLEOTIDE SEQUENCE [LARGE SCALE GENOMIC DNA]</scope>
    <source>
        <strain evidence="3">MZ1T</strain>
    </source>
</reference>
<reference evidence="1 3" key="2">
    <citation type="journal article" date="2012" name="Stand. Genomic Sci.">
        <title>Complete genome sequence of Thauera aminoaromatica strain MZ1T.</title>
        <authorList>
            <person name="Jiang K."/>
            <person name="Sanseverino J."/>
            <person name="Chauhan A."/>
            <person name="Lucas S."/>
            <person name="Copeland A."/>
            <person name="Lapidus A."/>
            <person name="Del Rio T.G."/>
            <person name="Dalin E."/>
            <person name="Tice H."/>
            <person name="Bruce D."/>
            <person name="Goodwin L."/>
            <person name="Pitluck S."/>
            <person name="Sims D."/>
            <person name="Brettin T."/>
            <person name="Detter J.C."/>
            <person name="Han C."/>
            <person name="Chang Y.J."/>
            <person name="Larimer F."/>
            <person name="Land M."/>
            <person name="Hauser L."/>
            <person name="Kyrpides N.C."/>
            <person name="Mikhailova N."/>
            <person name="Moser S."/>
            <person name="Jegier P."/>
            <person name="Close D."/>
            <person name="Debruyn J.M."/>
            <person name="Wang Y."/>
            <person name="Layton A.C."/>
            <person name="Allen M.S."/>
            <person name="Sayler G.S."/>
        </authorList>
    </citation>
    <scope>NUCLEOTIDE SEQUENCE [LARGE SCALE GENOMIC DNA]</scope>
    <source>
        <strain evidence="1 3">MZ1T</strain>
    </source>
</reference>
<dbReference type="Proteomes" id="UP000002186">
    <property type="component" value="Chromosome"/>
</dbReference>
<evidence type="ECO:0000313" key="1">
    <source>
        <dbReference type="EMBL" id="ACK54305.1"/>
    </source>
</evidence>
<reference evidence="2 4" key="3">
    <citation type="submission" date="2018-09" db="EMBL/GenBank/DDBJ databases">
        <title>Metagenome Assembled Genomes from an Advanced Water Purification Facility.</title>
        <authorList>
            <person name="Stamps B.W."/>
            <person name="Spear J.R."/>
        </authorList>
    </citation>
    <scope>NUCLEOTIDE SEQUENCE [LARGE SCALE GENOMIC DNA]</scope>
    <source>
        <strain evidence="2">Bin_27_1</strain>
    </source>
</reference>
<dbReference type="RefSeq" id="WP_004313512.1">
    <property type="nucleotide sequence ID" value="NC_011662.2"/>
</dbReference>
<dbReference type="EMBL" id="CP001281">
    <property type="protein sequence ID" value="ACK54305.1"/>
    <property type="molecule type" value="Genomic_DNA"/>
</dbReference>
<evidence type="ECO:0000313" key="4">
    <source>
        <dbReference type="Proteomes" id="UP000321192"/>
    </source>
</evidence>